<dbReference type="InterPro" id="IPR011793">
    <property type="entry name" value="YbdK"/>
</dbReference>
<dbReference type="HAMAP" id="MF_01609">
    <property type="entry name" value="Glu_cys_ligase_2"/>
    <property type="match status" value="1"/>
</dbReference>
<sequence>MAHIFKGSPQPTIGVEWELALVDPDTGDLVGRAAELIEKTPKPHDKVRFDLEFLDNTVEIVTGVCTNTAEAFEQLQASRAALDKAAREMGLRLWTSGSHPTTDFRTQDVSDKPHYKEIIERTQYWGRQMLIWGLHVHVGVKDEDRVWPIIGGLMTLMPVMLAYSASSPAWISEDTGYASNRSMLYQQLPTAGIPYGFDTWAEYESFMKDQETSGVVSHTGSMHFDIRPACEHGTIEVRVCDSPATLWEVAALTAFIHCAVVYFDSLIDAGEAVPKLPYWHNVENKWRAARYGDETLMITDGDTHEATVDVVLEDYLQRFAPIAKDLGCEDELAMMRTLAKVRPGYVRQREAFAQHNDWVEVVHHTVDELASGDVPPRL</sequence>
<organism evidence="6 7">
    <name type="scientific">Corynebacterium aquilae DSM 44791</name>
    <dbReference type="NCBI Taxonomy" id="1431546"/>
    <lineage>
        <taxon>Bacteria</taxon>
        <taxon>Bacillati</taxon>
        <taxon>Actinomycetota</taxon>
        <taxon>Actinomycetes</taxon>
        <taxon>Mycobacteriales</taxon>
        <taxon>Corynebacteriaceae</taxon>
        <taxon>Corynebacterium</taxon>
    </lineage>
</organism>
<evidence type="ECO:0000313" key="6">
    <source>
        <dbReference type="EMBL" id="APT85518.1"/>
    </source>
</evidence>
<evidence type="ECO:0000256" key="1">
    <source>
        <dbReference type="ARBA" id="ARBA00022598"/>
    </source>
</evidence>
<gene>
    <name evidence="6" type="ORF">CAQU_11210</name>
</gene>
<dbReference type="NCBIfam" id="TIGR02050">
    <property type="entry name" value="gshA_cyan_rel"/>
    <property type="match status" value="1"/>
</dbReference>
<dbReference type="Pfam" id="PF04107">
    <property type="entry name" value="GCS2"/>
    <property type="match status" value="1"/>
</dbReference>
<dbReference type="KEGG" id="caqu:CAQU_11210"/>
<protein>
    <recommendedName>
        <fullName evidence="5">Putative glutamate--cysteine ligase 2</fullName>
        <ecNumber evidence="5">6.3.2.2</ecNumber>
    </recommendedName>
    <alternativeName>
        <fullName evidence="5">Gamma-glutamylcysteine synthetase 2</fullName>
        <shortName evidence="5">GCS 2</shortName>
        <shortName evidence="5">Gamma-GCS 2</shortName>
    </alternativeName>
</protein>
<dbReference type="Gene3D" id="3.30.590.20">
    <property type="match status" value="1"/>
</dbReference>
<reference evidence="6 7" key="1">
    <citation type="submission" date="2014-08" db="EMBL/GenBank/DDBJ databases">
        <title>Complete genome sequence of Corynebacterium aquilae S-613T(T) (=DSM 44791(T)), isolated from the choana of a healthy golden eagle.</title>
        <authorList>
            <person name="Ruckert C."/>
            <person name="Albersmeier A."/>
            <person name="Winkler A."/>
            <person name="Kalinowski J."/>
        </authorList>
    </citation>
    <scope>NUCLEOTIDE SEQUENCE [LARGE SCALE GENOMIC DNA]</scope>
    <source>
        <strain evidence="6 7">S-613</strain>
    </source>
</reference>
<dbReference type="PANTHER" id="PTHR36510">
    <property type="entry name" value="GLUTAMATE--CYSTEINE LIGASE 2-RELATED"/>
    <property type="match status" value="1"/>
</dbReference>
<evidence type="ECO:0000256" key="3">
    <source>
        <dbReference type="ARBA" id="ARBA00022840"/>
    </source>
</evidence>
<dbReference type="GO" id="GO:0004357">
    <property type="term" value="F:glutamate-cysteine ligase activity"/>
    <property type="evidence" value="ECO:0007669"/>
    <property type="project" value="UniProtKB-EC"/>
</dbReference>
<dbReference type="Proteomes" id="UP000185478">
    <property type="component" value="Chromosome"/>
</dbReference>
<dbReference type="NCBIfam" id="NF010042">
    <property type="entry name" value="PRK13517.1-2"/>
    <property type="match status" value="1"/>
</dbReference>
<keyword evidence="3 5" id="KW-0067">ATP-binding</keyword>
<keyword evidence="7" id="KW-1185">Reference proteome</keyword>
<evidence type="ECO:0000256" key="5">
    <source>
        <dbReference type="HAMAP-Rule" id="MF_01609"/>
    </source>
</evidence>
<dbReference type="AlphaFoldDB" id="A0A1L7CI67"/>
<dbReference type="STRING" id="1431546.CAQU_11210"/>
<evidence type="ECO:0000256" key="4">
    <source>
        <dbReference type="ARBA" id="ARBA00048819"/>
    </source>
</evidence>
<keyword evidence="2 5" id="KW-0547">Nucleotide-binding</keyword>
<dbReference type="EC" id="6.3.2.2" evidence="5"/>
<dbReference type="SUPFAM" id="SSF55931">
    <property type="entry name" value="Glutamine synthetase/guanido kinase"/>
    <property type="match status" value="1"/>
</dbReference>
<comment type="catalytic activity">
    <reaction evidence="4 5">
        <text>L-cysteine + L-glutamate + ATP = gamma-L-glutamyl-L-cysteine + ADP + phosphate + H(+)</text>
        <dbReference type="Rhea" id="RHEA:13285"/>
        <dbReference type="ChEBI" id="CHEBI:15378"/>
        <dbReference type="ChEBI" id="CHEBI:29985"/>
        <dbReference type="ChEBI" id="CHEBI:30616"/>
        <dbReference type="ChEBI" id="CHEBI:35235"/>
        <dbReference type="ChEBI" id="CHEBI:43474"/>
        <dbReference type="ChEBI" id="CHEBI:58173"/>
        <dbReference type="ChEBI" id="CHEBI:456216"/>
        <dbReference type="EC" id="6.3.2.2"/>
    </reaction>
</comment>
<dbReference type="InterPro" id="IPR050141">
    <property type="entry name" value="GCL_type2/YbdK_subfam"/>
</dbReference>
<evidence type="ECO:0000313" key="7">
    <source>
        <dbReference type="Proteomes" id="UP000185478"/>
    </source>
</evidence>
<dbReference type="InterPro" id="IPR006336">
    <property type="entry name" value="GCS2"/>
</dbReference>
<dbReference type="PANTHER" id="PTHR36510:SF1">
    <property type="entry name" value="GLUTAMATE--CYSTEINE LIGASE 2-RELATED"/>
    <property type="match status" value="1"/>
</dbReference>
<comment type="function">
    <text evidence="5">ATP-dependent carboxylate-amine ligase which exhibits weak glutamate--cysteine ligase activity.</text>
</comment>
<keyword evidence="1 5" id="KW-0436">Ligase</keyword>
<dbReference type="InterPro" id="IPR014746">
    <property type="entry name" value="Gln_synth/guanido_kin_cat_dom"/>
</dbReference>
<proteinExistence type="inferred from homology"/>
<evidence type="ECO:0000256" key="2">
    <source>
        <dbReference type="ARBA" id="ARBA00022741"/>
    </source>
</evidence>
<name>A0A1L7CI67_9CORY</name>
<dbReference type="GO" id="GO:0042398">
    <property type="term" value="P:modified amino acid biosynthetic process"/>
    <property type="evidence" value="ECO:0007669"/>
    <property type="project" value="InterPro"/>
</dbReference>
<dbReference type="EMBL" id="CP009245">
    <property type="protein sequence ID" value="APT85518.1"/>
    <property type="molecule type" value="Genomic_DNA"/>
</dbReference>
<dbReference type="NCBIfam" id="NF010044">
    <property type="entry name" value="PRK13517.1-4"/>
    <property type="match status" value="1"/>
</dbReference>
<dbReference type="RefSeq" id="WP_075727671.1">
    <property type="nucleotide sequence ID" value="NZ_CP009245.1"/>
</dbReference>
<accession>A0A1L7CI67</accession>
<comment type="similarity">
    <text evidence="5">Belongs to the glutamate--cysteine ligase type 2 family. YbdK subfamily.</text>
</comment>
<dbReference type="GO" id="GO:0005524">
    <property type="term" value="F:ATP binding"/>
    <property type="evidence" value="ECO:0007669"/>
    <property type="project" value="UniProtKB-KW"/>
</dbReference>